<feature type="binding site" evidence="1">
    <location>
        <position position="17"/>
    </location>
    <ligand>
        <name>Zn(2+)</name>
        <dbReference type="ChEBI" id="CHEBI:29105"/>
    </ligand>
</feature>
<protein>
    <submittedName>
        <fullName evidence="2">Methyladenine glycosylase</fullName>
    </submittedName>
</protein>
<organism evidence="2 3">
    <name type="scientific">Anaerococcus prevotii (strain ATCC 9321 / DSM 20548 / JCM 6508 / NCTC 11806 / PC1)</name>
    <name type="common">Peptostreptococcus prevotii</name>
    <name type="synonym">Peptococcus prevotii</name>
    <dbReference type="NCBI Taxonomy" id="525919"/>
    <lineage>
        <taxon>Bacteria</taxon>
        <taxon>Bacillati</taxon>
        <taxon>Bacillota</taxon>
        <taxon>Tissierellia</taxon>
        <taxon>Tissierellales</taxon>
        <taxon>Peptoniphilaceae</taxon>
        <taxon>Anaerococcus</taxon>
    </lineage>
</organism>
<dbReference type="OrthoDB" id="9807664at2"/>
<dbReference type="HOGENOM" id="CLU_083758_1_0_9"/>
<feature type="binding site" evidence="1">
    <location>
        <position position="173"/>
    </location>
    <ligand>
        <name>Zn(2+)</name>
        <dbReference type="ChEBI" id="CHEBI:29105"/>
    </ligand>
</feature>
<reference evidence="2 3" key="1">
    <citation type="journal article" date="2009" name="Stand. Genomic Sci.">
        <title>Complete genome sequence of Anaerococcus prevotii type strain (PC1).</title>
        <authorList>
            <person name="Labutti K."/>
            <person name="Pukall R."/>
            <person name="Steenblock K."/>
            <person name="Glavina Del Rio T."/>
            <person name="Tice H."/>
            <person name="Copeland A."/>
            <person name="Cheng J.F."/>
            <person name="Lucas S."/>
            <person name="Chen F."/>
            <person name="Nolan M."/>
            <person name="Bruce D."/>
            <person name="Goodwin L."/>
            <person name="Pitluck S."/>
            <person name="Ivanova N."/>
            <person name="Mavromatis K."/>
            <person name="Ovchinnikova G."/>
            <person name="Pati A."/>
            <person name="Chen A."/>
            <person name="Palaniappan K."/>
            <person name="Land M."/>
            <person name="Hauser L."/>
            <person name="Chang Y.J."/>
            <person name="Jeffries C.D."/>
            <person name="Chain P."/>
            <person name="Saunders E."/>
            <person name="Brettin T."/>
            <person name="Detter J.C."/>
            <person name="Han C."/>
            <person name="Goker M."/>
            <person name="Bristow J."/>
            <person name="Eisen J.A."/>
            <person name="Markowitz V."/>
            <person name="Hugenholtz P."/>
            <person name="Kyrpides N.C."/>
            <person name="Klenk H.P."/>
            <person name="Lapidus A."/>
        </authorList>
    </citation>
    <scope>NUCLEOTIDE SEQUENCE [LARGE SCALE GENOMIC DNA]</scope>
    <source>
        <strain evidence="3">ATCC 9321 / DSM 20548 / JCM 6508 / NCTC 11806 / PC1</strain>
    </source>
</reference>
<dbReference type="GO" id="GO:0006284">
    <property type="term" value="P:base-excision repair"/>
    <property type="evidence" value="ECO:0007669"/>
    <property type="project" value="InterPro"/>
</dbReference>
<accession>C7RFM6</accession>
<dbReference type="EMBL" id="CP001708">
    <property type="protein sequence ID" value="ACV28287.1"/>
    <property type="molecule type" value="Genomic_DNA"/>
</dbReference>
<dbReference type="GO" id="GO:0008725">
    <property type="term" value="F:DNA-3-methyladenine glycosylase activity"/>
    <property type="evidence" value="ECO:0007669"/>
    <property type="project" value="InterPro"/>
</dbReference>
<dbReference type="KEGG" id="apr:Apre_0235"/>
<evidence type="ECO:0000313" key="2">
    <source>
        <dbReference type="EMBL" id="ACV28287.1"/>
    </source>
</evidence>
<keyword evidence="1" id="KW-0479">Metal-binding</keyword>
<dbReference type="InterPro" id="IPR011257">
    <property type="entry name" value="DNA_glycosylase"/>
</dbReference>
<evidence type="ECO:0000256" key="1">
    <source>
        <dbReference type="PIRSR" id="PIRSR605019-1"/>
    </source>
</evidence>
<proteinExistence type="predicted"/>
<feature type="binding site" evidence="1">
    <location>
        <position position="177"/>
    </location>
    <ligand>
        <name>Zn(2+)</name>
        <dbReference type="ChEBI" id="CHEBI:29105"/>
    </ligand>
</feature>
<evidence type="ECO:0000313" key="3">
    <source>
        <dbReference type="Proteomes" id="UP000002294"/>
    </source>
</evidence>
<dbReference type="PANTHER" id="PTHR30037">
    <property type="entry name" value="DNA-3-METHYLADENINE GLYCOSYLASE 1"/>
    <property type="match status" value="1"/>
</dbReference>
<dbReference type="Pfam" id="PF03352">
    <property type="entry name" value="Adenine_glyco"/>
    <property type="match status" value="1"/>
</dbReference>
<dbReference type="Gene3D" id="1.10.340.30">
    <property type="entry name" value="Hypothetical protein, domain 2"/>
    <property type="match status" value="1"/>
</dbReference>
<dbReference type="RefSeq" id="WP_015777201.1">
    <property type="nucleotide sequence ID" value="NC_013171.1"/>
</dbReference>
<dbReference type="SUPFAM" id="SSF48150">
    <property type="entry name" value="DNA-glycosylase"/>
    <property type="match status" value="1"/>
</dbReference>
<keyword evidence="1" id="KW-0862">Zinc</keyword>
<feature type="binding site" evidence="1">
    <location>
        <position position="5"/>
    </location>
    <ligand>
        <name>Zn(2+)</name>
        <dbReference type="ChEBI" id="CHEBI:29105"/>
    </ligand>
</feature>
<dbReference type="AlphaFoldDB" id="C7RFM6"/>
<gene>
    <name evidence="2" type="ordered locus">Apre_0235</name>
</gene>
<sequence length="183" mass="21639">MKKRCEWAKGELLEKYHDEEYGNISHDDDYIFEILVLEFMQAGLSFEIILKKREAMREAFDGFDYRKIASYDDRKIEELMANDKIIRNKKKLIALVKNARAFIKVREEYGSFDKYLENFIKEPIDYRRKEGEIIAKSKLSEKLSKDMKDKSFSFVGPVTIHSFLEAIGRINCHTTSCFKHQNS</sequence>
<dbReference type="InterPro" id="IPR005019">
    <property type="entry name" value="Adenine_glyco"/>
</dbReference>
<dbReference type="eggNOG" id="COG2818">
    <property type="taxonomic scope" value="Bacteria"/>
</dbReference>
<dbReference type="GO" id="GO:0046872">
    <property type="term" value="F:metal ion binding"/>
    <property type="evidence" value="ECO:0007669"/>
    <property type="project" value="UniProtKB-KW"/>
</dbReference>
<dbReference type="Proteomes" id="UP000002294">
    <property type="component" value="Chromosome"/>
</dbReference>
<dbReference type="PANTHER" id="PTHR30037:SF4">
    <property type="entry name" value="DNA-3-METHYLADENINE GLYCOSYLASE I"/>
    <property type="match status" value="1"/>
</dbReference>
<keyword evidence="3" id="KW-1185">Reference proteome</keyword>
<name>C7RFM6_ANAPD</name>
<dbReference type="STRING" id="525919.Apre_0235"/>
<dbReference type="InterPro" id="IPR052891">
    <property type="entry name" value="DNA-3mA_glycosylase"/>
</dbReference>